<evidence type="ECO:0000313" key="2">
    <source>
        <dbReference type="EMBL" id="GAA4210735.1"/>
    </source>
</evidence>
<organism evidence="2 3">
    <name type="scientific">Streptosporangium oxazolinicum</name>
    <dbReference type="NCBI Taxonomy" id="909287"/>
    <lineage>
        <taxon>Bacteria</taxon>
        <taxon>Bacillati</taxon>
        <taxon>Actinomycetota</taxon>
        <taxon>Actinomycetes</taxon>
        <taxon>Streptosporangiales</taxon>
        <taxon>Streptosporangiaceae</taxon>
        <taxon>Streptosporangium</taxon>
    </lineage>
</organism>
<keyword evidence="1" id="KW-0812">Transmembrane</keyword>
<keyword evidence="1" id="KW-1133">Transmembrane helix</keyword>
<protein>
    <submittedName>
        <fullName evidence="2">Uncharacterized protein</fullName>
    </submittedName>
</protein>
<keyword evidence="3" id="KW-1185">Reference proteome</keyword>
<comment type="caution">
    <text evidence="2">The sequence shown here is derived from an EMBL/GenBank/DDBJ whole genome shotgun (WGS) entry which is preliminary data.</text>
</comment>
<sequence>MDTKAPRVPPTINMIVSFVVCVAFFHHLGVDLSPDGGGSWPEDDR</sequence>
<reference evidence="3" key="1">
    <citation type="journal article" date="2019" name="Int. J. Syst. Evol. Microbiol.">
        <title>The Global Catalogue of Microorganisms (GCM) 10K type strain sequencing project: providing services to taxonomists for standard genome sequencing and annotation.</title>
        <authorList>
            <consortium name="The Broad Institute Genomics Platform"/>
            <consortium name="The Broad Institute Genome Sequencing Center for Infectious Disease"/>
            <person name="Wu L."/>
            <person name="Ma J."/>
        </authorList>
    </citation>
    <scope>NUCLEOTIDE SEQUENCE [LARGE SCALE GENOMIC DNA]</scope>
    <source>
        <strain evidence="3">JCM 17388</strain>
    </source>
</reference>
<accession>A0ABP8BMW5</accession>
<dbReference type="RefSeq" id="WP_344923471.1">
    <property type="nucleotide sequence ID" value="NZ_BAABAQ010000024.1"/>
</dbReference>
<evidence type="ECO:0000313" key="3">
    <source>
        <dbReference type="Proteomes" id="UP001501251"/>
    </source>
</evidence>
<proteinExistence type="predicted"/>
<name>A0ABP8BMW5_9ACTN</name>
<evidence type="ECO:0000256" key="1">
    <source>
        <dbReference type="SAM" id="Phobius"/>
    </source>
</evidence>
<gene>
    <name evidence="2" type="ORF">GCM10022252_78960</name>
</gene>
<dbReference type="Proteomes" id="UP001501251">
    <property type="component" value="Unassembled WGS sequence"/>
</dbReference>
<feature type="transmembrane region" description="Helical" evidence="1">
    <location>
        <begin position="12"/>
        <end position="30"/>
    </location>
</feature>
<dbReference type="EMBL" id="BAABAQ010000024">
    <property type="protein sequence ID" value="GAA4210735.1"/>
    <property type="molecule type" value="Genomic_DNA"/>
</dbReference>
<keyword evidence="1" id="KW-0472">Membrane</keyword>